<proteinExistence type="predicted"/>
<evidence type="ECO:0000313" key="3">
    <source>
        <dbReference type="EMBL" id="RDH44496.1"/>
    </source>
</evidence>
<dbReference type="PANTHER" id="PTHR38834">
    <property type="entry name" value="PERIPLASMIC SUBSTRATE BINDING PROTEIN FAMILY 3"/>
    <property type="match status" value="1"/>
</dbReference>
<protein>
    <submittedName>
        <fullName evidence="3">Amino acid ABC transporter substrate-binding protein</fullName>
    </submittedName>
</protein>
<evidence type="ECO:0000256" key="1">
    <source>
        <dbReference type="SAM" id="SignalP"/>
    </source>
</evidence>
<sequence length="279" mass="31877">MNCSKLFTYTFLCLLLSLVACFNLNADSNVSVTTSTSPLPSLKLFTEEWPPITFSENNKPKGYAVELIQKLLTMQSQTLPIYIVPWARGWKMINSEPNVVLFTMTLTPQRQQEFTLIGPVAIGQTNFYAARSSQLQINTLEEARRIRRIGVYRDAVEQQLLEKQNFNNLVIVSKPIYSAQQLVQGRIELWCTADLTIDGILKKANIPTNLVKPVFTLQKNLLYIAFSAGSHPAHIDSWHQQLQQLHQNGWMKKLHQKWLPLTQFPKAIEKLTPRDPSQP</sequence>
<dbReference type="EMBL" id="NDXW01000001">
    <property type="protein sequence ID" value="RDH44496.1"/>
    <property type="molecule type" value="Genomic_DNA"/>
</dbReference>
<dbReference type="Pfam" id="PF00497">
    <property type="entry name" value="SBP_bac_3"/>
    <property type="match status" value="1"/>
</dbReference>
<dbReference type="PANTHER" id="PTHR38834:SF3">
    <property type="entry name" value="SOLUTE-BINDING PROTEIN FAMILY 3_N-TERMINAL DOMAIN-CONTAINING PROTEIN"/>
    <property type="match status" value="1"/>
</dbReference>
<name>A0A4P9VNL8_9GAMM</name>
<dbReference type="Gene3D" id="3.40.190.10">
    <property type="entry name" value="Periplasmic binding protein-like II"/>
    <property type="match status" value="2"/>
</dbReference>
<organism evidence="3 4">
    <name type="scientific">Zooshikella ganghwensis</name>
    <dbReference type="NCBI Taxonomy" id="202772"/>
    <lineage>
        <taxon>Bacteria</taxon>
        <taxon>Pseudomonadati</taxon>
        <taxon>Pseudomonadota</taxon>
        <taxon>Gammaproteobacteria</taxon>
        <taxon>Oceanospirillales</taxon>
        <taxon>Zooshikellaceae</taxon>
        <taxon>Zooshikella</taxon>
    </lineage>
</organism>
<keyword evidence="1" id="KW-0732">Signal</keyword>
<gene>
    <name evidence="3" type="ORF">B9G39_14195</name>
</gene>
<feature type="chain" id="PRO_5020849091" evidence="1">
    <location>
        <begin position="27"/>
        <end position="279"/>
    </location>
</feature>
<feature type="signal peptide" evidence="1">
    <location>
        <begin position="1"/>
        <end position="26"/>
    </location>
</feature>
<feature type="domain" description="Solute-binding protein family 3/N-terminal" evidence="2">
    <location>
        <begin position="47"/>
        <end position="259"/>
    </location>
</feature>
<accession>A0A4P9VNL8</accession>
<dbReference type="Proteomes" id="UP000257039">
    <property type="component" value="Unassembled WGS sequence"/>
</dbReference>
<reference evidence="3 4" key="1">
    <citation type="submission" date="2017-04" db="EMBL/GenBank/DDBJ databases">
        <title>Draft genome sequence of Zooshikella ganghwensis VG4 isolated from Red Sea sediments.</title>
        <authorList>
            <person name="Rehman Z."/>
            <person name="Alam I."/>
            <person name="Kamau A."/>
            <person name="Bajic V."/>
            <person name="Leiknes T."/>
        </authorList>
    </citation>
    <scope>NUCLEOTIDE SEQUENCE [LARGE SCALE GENOMIC DNA]</scope>
    <source>
        <strain evidence="3 4">VG4</strain>
    </source>
</reference>
<dbReference type="AlphaFoldDB" id="A0A4P9VNL8"/>
<dbReference type="InterPro" id="IPR001638">
    <property type="entry name" value="Solute-binding_3/MltF_N"/>
</dbReference>
<evidence type="ECO:0000313" key="4">
    <source>
        <dbReference type="Proteomes" id="UP000257039"/>
    </source>
</evidence>
<evidence type="ECO:0000259" key="2">
    <source>
        <dbReference type="Pfam" id="PF00497"/>
    </source>
</evidence>
<dbReference type="PROSITE" id="PS51257">
    <property type="entry name" value="PROKAR_LIPOPROTEIN"/>
    <property type="match status" value="1"/>
</dbReference>
<comment type="caution">
    <text evidence="3">The sequence shown here is derived from an EMBL/GenBank/DDBJ whole genome shotgun (WGS) entry which is preliminary data.</text>
</comment>
<keyword evidence="4" id="KW-1185">Reference proteome</keyword>
<dbReference type="SUPFAM" id="SSF53850">
    <property type="entry name" value="Periplasmic binding protein-like II"/>
    <property type="match status" value="1"/>
</dbReference>